<sequence length="150" mass="17765">MKWLRLDIAEQTHSFPTTFHDGYWHSKIPIDQSFLLSIEENSRIQQAVIEAMLEGGARLVHLREDKQYRVVVLIDLPTLWQSELLVFESDARLKVFMERDTSEQTWTSLPVDSMCLQRFNLPADVEVHRFHERIQDDDYTYSGEVWLLVQ</sequence>
<accession>A0ABT2KY05</accession>
<dbReference type="EMBL" id="JANIEK010000022">
    <property type="protein sequence ID" value="MCT4795275.1"/>
    <property type="molecule type" value="Genomic_DNA"/>
</dbReference>
<dbReference type="InterPro" id="IPR025075">
    <property type="entry name" value="DUF3916"/>
</dbReference>
<dbReference type="Proteomes" id="UP001206821">
    <property type="component" value="Unassembled WGS sequence"/>
</dbReference>
<gene>
    <name evidence="1" type="ORF">NQG31_06935</name>
</gene>
<dbReference type="Pfam" id="PF13079">
    <property type="entry name" value="DUF3916"/>
    <property type="match status" value="1"/>
</dbReference>
<organism evidence="1 2">
    <name type="scientific">Exiguobacterium alkaliphilum</name>
    <dbReference type="NCBI Taxonomy" id="1428684"/>
    <lineage>
        <taxon>Bacteria</taxon>
        <taxon>Bacillati</taxon>
        <taxon>Bacillota</taxon>
        <taxon>Bacilli</taxon>
        <taxon>Bacillales</taxon>
        <taxon>Bacillales Family XII. Incertae Sedis</taxon>
        <taxon>Exiguobacterium</taxon>
    </lineage>
</organism>
<evidence type="ECO:0000313" key="1">
    <source>
        <dbReference type="EMBL" id="MCT4795275.1"/>
    </source>
</evidence>
<comment type="caution">
    <text evidence="1">The sequence shown here is derived from an EMBL/GenBank/DDBJ whole genome shotgun (WGS) entry which is preliminary data.</text>
</comment>
<name>A0ABT2KY05_9BACL</name>
<dbReference type="RefSeq" id="WP_034815442.1">
    <property type="nucleotide sequence ID" value="NZ_JANIEK010000022.1"/>
</dbReference>
<reference evidence="1 2" key="1">
    <citation type="submission" date="2022-07" db="EMBL/GenBank/DDBJ databases">
        <title>Genomic and pangenome structural analysis of the polyextremophile Exiguobacterium.</title>
        <authorList>
            <person name="Shen L."/>
        </authorList>
    </citation>
    <scope>NUCLEOTIDE SEQUENCE [LARGE SCALE GENOMIC DNA]</scope>
    <source>
        <strain evidence="1 2">12_1</strain>
    </source>
</reference>
<proteinExistence type="predicted"/>
<evidence type="ECO:0000313" key="2">
    <source>
        <dbReference type="Proteomes" id="UP001206821"/>
    </source>
</evidence>
<protein>
    <submittedName>
        <fullName evidence="1">DUF3916 domain-containing protein</fullName>
    </submittedName>
</protein>
<keyword evidence="2" id="KW-1185">Reference proteome</keyword>